<evidence type="ECO:0000313" key="3">
    <source>
        <dbReference type="EMBL" id="AET03603.1"/>
    </source>
</evidence>
<sequence>MTKKTIAARMQQLFRTLTSSSLHTPPLPFLPFDLITDILCRLPVKFLIQFQCVCKSWNSLISDPKFAEKHCRLSTTRLVHTLTFSNLPYKHILKSYPLHSVFIDLTTNQTAHPITQLETPSKYYFYFVGSCNGILCLLACDYAGFVSIRLWNPSIRKFKELPYLQKQEGVMYGFGYDAVTNNYKVVVVLRACYSSGNSFEVNVYTLSTDSWKSLQIYIMPSFKFQGKMCLCLIH</sequence>
<feature type="transmembrane region" description="Helical" evidence="1">
    <location>
        <begin position="123"/>
        <end position="151"/>
    </location>
</feature>
<dbReference type="OMA" id="HYSHAYS"/>
<reference evidence="3 6" key="1">
    <citation type="journal article" date="2011" name="Nature">
        <title>The Medicago genome provides insight into the evolution of rhizobial symbioses.</title>
        <authorList>
            <person name="Young N.D."/>
            <person name="Debelle F."/>
            <person name="Oldroyd G.E."/>
            <person name="Geurts R."/>
            <person name="Cannon S.B."/>
            <person name="Udvardi M.K."/>
            <person name="Benedito V.A."/>
            <person name="Mayer K.F."/>
            <person name="Gouzy J."/>
            <person name="Schoof H."/>
            <person name="Van de Peer Y."/>
            <person name="Proost S."/>
            <person name="Cook D.R."/>
            <person name="Meyers B.C."/>
            <person name="Spannagl M."/>
            <person name="Cheung F."/>
            <person name="De Mita S."/>
            <person name="Krishnakumar V."/>
            <person name="Gundlach H."/>
            <person name="Zhou S."/>
            <person name="Mudge J."/>
            <person name="Bharti A.K."/>
            <person name="Murray J.D."/>
            <person name="Naoumkina M.A."/>
            <person name="Rosen B."/>
            <person name="Silverstein K.A."/>
            <person name="Tang H."/>
            <person name="Rombauts S."/>
            <person name="Zhao P.X."/>
            <person name="Zhou P."/>
            <person name="Barbe V."/>
            <person name="Bardou P."/>
            <person name="Bechner M."/>
            <person name="Bellec A."/>
            <person name="Berger A."/>
            <person name="Berges H."/>
            <person name="Bidwell S."/>
            <person name="Bisseling T."/>
            <person name="Choisne N."/>
            <person name="Couloux A."/>
            <person name="Denny R."/>
            <person name="Deshpande S."/>
            <person name="Dai X."/>
            <person name="Doyle J.J."/>
            <person name="Dudez A.M."/>
            <person name="Farmer A.D."/>
            <person name="Fouteau S."/>
            <person name="Franken C."/>
            <person name="Gibelin C."/>
            <person name="Gish J."/>
            <person name="Goldstein S."/>
            <person name="Gonzalez A.J."/>
            <person name="Green P.J."/>
            <person name="Hallab A."/>
            <person name="Hartog M."/>
            <person name="Hua A."/>
            <person name="Humphray S.J."/>
            <person name="Jeong D.H."/>
            <person name="Jing Y."/>
            <person name="Jocker A."/>
            <person name="Kenton S.M."/>
            <person name="Kim D.J."/>
            <person name="Klee K."/>
            <person name="Lai H."/>
            <person name="Lang C."/>
            <person name="Lin S."/>
            <person name="Macmil S.L."/>
            <person name="Magdelenat G."/>
            <person name="Matthews L."/>
            <person name="McCorrison J."/>
            <person name="Monaghan E.L."/>
            <person name="Mun J.H."/>
            <person name="Najar F.Z."/>
            <person name="Nicholson C."/>
            <person name="Noirot C."/>
            <person name="O'Bleness M."/>
            <person name="Paule C.R."/>
            <person name="Poulain J."/>
            <person name="Prion F."/>
            <person name="Qin B."/>
            <person name="Qu C."/>
            <person name="Retzel E.F."/>
            <person name="Riddle C."/>
            <person name="Sallet E."/>
            <person name="Samain S."/>
            <person name="Samson N."/>
            <person name="Sanders I."/>
            <person name="Saurat O."/>
            <person name="Scarpelli C."/>
            <person name="Schiex T."/>
            <person name="Segurens B."/>
            <person name="Severin A.J."/>
            <person name="Sherrier D.J."/>
            <person name="Shi R."/>
            <person name="Sims S."/>
            <person name="Singer S.R."/>
            <person name="Sinharoy S."/>
            <person name="Sterck L."/>
            <person name="Viollet A."/>
            <person name="Wang B.B."/>
            <person name="Wang K."/>
            <person name="Wang M."/>
            <person name="Wang X."/>
            <person name="Warfsmann J."/>
            <person name="Weissenbach J."/>
            <person name="White D.D."/>
            <person name="White J.D."/>
            <person name="Wiley G.B."/>
            <person name="Wincker P."/>
            <person name="Xing Y."/>
            <person name="Yang L."/>
            <person name="Yao Z."/>
            <person name="Ying F."/>
            <person name="Zhai J."/>
            <person name="Zhou L."/>
            <person name="Zuber A."/>
            <person name="Denarie J."/>
            <person name="Dixon R.A."/>
            <person name="May G.D."/>
            <person name="Schwartz D.C."/>
            <person name="Rogers J."/>
            <person name="Quetier F."/>
            <person name="Town C.D."/>
            <person name="Roe B.A."/>
        </authorList>
    </citation>
    <scope>NUCLEOTIDE SEQUENCE [LARGE SCALE GENOMIC DNA]</scope>
    <source>
        <strain evidence="3">A17</strain>
        <strain evidence="5 6">cv. Jemalong A17</strain>
    </source>
</reference>
<keyword evidence="1" id="KW-0472">Membrane</keyword>
<organism evidence="3 6">
    <name type="scientific">Medicago truncatula</name>
    <name type="common">Barrel medic</name>
    <name type="synonym">Medicago tribuloides</name>
    <dbReference type="NCBI Taxonomy" id="3880"/>
    <lineage>
        <taxon>Eukaryota</taxon>
        <taxon>Viridiplantae</taxon>
        <taxon>Streptophyta</taxon>
        <taxon>Embryophyta</taxon>
        <taxon>Tracheophyta</taxon>
        <taxon>Spermatophyta</taxon>
        <taxon>Magnoliopsida</taxon>
        <taxon>eudicotyledons</taxon>
        <taxon>Gunneridae</taxon>
        <taxon>Pentapetalae</taxon>
        <taxon>rosids</taxon>
        <taxon>fabids</taxon>
        <taxon>Fabales</taxon>
        <taxon>Fabaceae</taxon>
        <taxon>Papilionoideae</taxon>
        <taxon>50 kb inversion clade</taxon>
        <taxon>NPAAA clade</taxon>
        <taxon>Hologalegina</taxon>
        <taxon>IRL clade</taxon>
        <taxon>Trifolieae</taxon>
        <taxon>Medicago</taxon>
    </lineage>
</organism>
<dbReference type="HOGENOM" id="CLU_027176_1_3_1"/>
<dbReference type="SUPFAM" id="SSF81383">
    <property type="entry name" value="F-box domain"/>
    <property type="match status" value="1"/>
</dbReference>
<dbReference type="EnsemblPlants" id="AET03603">
    <property type="protein sequence ID" value="AET03603"/>
    <property type="gene ID" value="MTR_8g073550"/>
</dbReference>
<dbReference type="CDD" id="cd22157">
    <property type="entry name" value="F-box_AtFBW1-like"/>
    <property type="match status" value="1"/>
</dbReference>
<evidence type="ECO:0000313" key="4">
    <source>
        <dbReference type="EMBL" id="RHN41854.1"/>
    </source>
</evidence>
<keyword evidence="1" id="KW-1133">Transmembrane helix</keyword>
<dbReference type="Pfam" id="PF00646">
    <property type="entry name" value="F-box"/>
    <property type="match status" value="1"/>
</dbReference>
<proteinExistence type="predicted"/>
<dbReference type="Gramene" id="rna48217">
    <property type="protein sequence ID" value="RHN41854.1"/>
    <property type="gene ID" value="gene48217"/>
</dbReference>
<dbReference type="EMBL" id="PSQE01000008">
    <property type="protein sequence ID" value="RHN41854.1"/>
    <property type="molecule type" value="Genomic_DNA"/>
</dbReference>
<dbReference type="AlphaFoldDB" id="G7L9D5"/>
<dbReference type="InterPro" id="IPR001810">
    <property type="entry name" value="F-box_dom"/>
</dbReference>
<keyword evidence="1" id="KW-0812">Transmembrane</keyword>
<reference evidence="4" key="4">
    <citation type="journal article" date="2018" name="Nat. Plants">
        <title>Whole-genome landscape of Medicago truncatula symbiotic genes.</title>
        <authorList>
            <person name="Pecrix Y."/>
            <person name="Gamas P."/>
            <person name="Carrere S."/>
        </authorList>
    </citation>
    <scope>NUCLEOTIDE SEQUENCE</scope>
    <source>
        <tissue evidence="4">Leaves</tissue>
    </source>
</reference>
<feature type="domain" description="F-box" evidence="2">
    <location>
        <begin position="24"/>
        <end position="70"/>
    </location>
</feature>
<evidence type="ECO:0000313" key="5">
    <source>
        <dbReference type="EnsemblPlants" id="AET03603"/>
    </source>
</evidence>
<evidence type="ECO:0000256" key="1">
    <source>
        <dbReference type="SAM" id="Phobius"/>
    </source>
</evidence>
<keyword evidence="6" id="KW-1185">Reference proteome</keyword>
<protein>
    <submittedName>
        <fullName evidence="3">F-box protein interaction domain protein</fullName>
    </submittedName>
    <submittedName>
        <fullName evidence="4">Putative F-box domain, galactose oxidase/kelch, beta-propeller, F-box associated interaction</fullName>
    </submittedName>
</protein>
<dbReference type="Proteomes" id="UP000002051">
    <property type="component" value="Chromosome 8"/>
</dbReference>
<dbReference type="Proteomes" id="UP000265566">
    <property type="component" value="Chromosome 8"/>
</dbReference>
<dbReference type="OrthoDB" id="591557at2759"/>
<dbReference type="EMBL" id="CM001224">
    <property type="protein sequence ID" value="AET03603.1"/>
    <property type="molecule type" value="Genomic_DNA"/>
</dbReference>
<dbReference type="PANTHER" id="PTHR31672:SF13">
    <property type="entry name" value="F-BOX PROTEIN CPR30-LIKE"/>
    <property type="match status" value="1"/>
</dbReference>
<dbReference type="InterPro" id="IPR050796">
    <property type="entry name" value="SCF_F-box_component"/>
</dbReference>
<dbReference type="NCBIfam" id="TIGR01640">
    <property type="entry name" value="F_box_assoc_1"/>
    <property type="match status" value="1"/>
</dbReference>
<accession>G7L9D5</accession>
<gene>
    <name evidence="3" type="ordered locus">MTR_8g073550</name>
    <name evidence="4" type="ORF">MtrunA17_Chr8g0370471</name>
</gene>
<dbReference type="InterPro" id="IPR036047">
    <property type="entry name" value="F-box-like_dom_sf"/>
</dbReference>
<reference evidence="5" key="3">
    <citation type="submission" date="2015-04" db="UniProtKB">
        <authorList>
            <consortium name="EnsemblPlants"/>
        </authorList>
    </citation>
    <scope>IDENTIFICATION</scope>
    <source>
        <strain evidence="5">cv. Jemalong A17</strain>
    </source>
</reference>
<dbReference type="PaxDb" id="3880-AET03603"/>
<dbReference type="SUPFAM" id="SSF50965">
    <property type="entry name" value="Galactose oxidase, central domain"/>
    <property type="match status" value="1"/>
</dbReference>
<dbReference type="Pfam" id="PF08268">
    <property type="entry name" value="FBA_3"/>
    <property type="match status" value="1"/>
</dbReference>
<dbReference type="InterPro" id="IPR013187">
    <property type="entry name" value="F-box-assoc_dom_typ3"/>
</dbReference>
<dbReference type="Gene3D" id="1.20.1280.50">
    <property type="match status" value="1"/>
</dbReference>
<dbReference type="SMART" id="SM00256">
    <property type="entry name" value="FBOX"/>
    <property type="match status" value="1"/>
</dbReference>
<dbReference type="PANTHER" id="PTHR31672">
    <property type="entry name" value="BNACNNG10540D PROTEIN"/>
    <property type="match status" value="1"/>
</dbReference>
<evidence type="ECO:0000259" key="2">
    <source>
        <dbReference type="PROSITE" id="PS50181"/>
    </source>
</evidence>
<dbReference type="STRING" id="3880.G7L9D5"/>
<reference evidence="3 6" key="2">
    <citation type="journal article" date="2014" name="BMC Genomics">
        <title>An improved genome release (version Mt4.0) for the model legume Medicago truncatula.</title>
        <authorList>
            <person name="Tang H."/>
            <person name="Krishnakumar V."/>
            <person name="Bidwell S."/>
            <person name="Rosen B."/>
            <person name="Chan A."/>
            <person name="Zhou S."/>
            <person name="Gentzbittel L."/>
            <person name="Childs K.L."/>
            <person name="Yandell M."/>
            <person name="Gundlach H."/>
            <person name="Mayer K.F."/>
            <person name="Schwartz D.C."/>
            <person name="Town C.D."/>
        </authorList>
    </citation>
    <scope>GENOME REANNOTATION</scope>
    <source>
        <strain evidence="5 6">cv. Jemalong A17</strain>
    </source>
</reference>
<dbReference type="InterPro" id="IPR017451">
    <property type="entry name" value="F-box-assoc_interact_dom"/>
</dbReference>
<dbReference type="InterPro" id="IPR011043">
    <property type="entry name" value="Gal_Oxase/kelch_b-propeller"/>
</dbReference>
<name>G7L9D5_MEDTR</name>
<evidence type="ECO:0000313" key="6">
    <source>
        <dbReference type="Proteomes" id="UP000002051"/>
    </source>
</evidence>
<dbReference type="PROSITE" id="PS50181">
    <property type="entry name" value="FBOX"/>
    <property type="match status" value="1"/>
</dbReference>